<sequence>MSAYPKGTKEQPTRSGRPRKRHFHGNQNTENDEDVQPSASAKKLSSATKLVLCRECKQTVKFEEAGNRGLGFKIVLLCRCGRRDINSGPFINNGFEVNRRIVLVMRLLARLFNEGYSFVLQIMNNSDVIVGRQSKSFADKMDEQRVTRENRRSSLATKEARQARQQQLTEKNEFYEATEGLLYGAGIAD</sequence>
<dbReference type="AlphaFoldDB" id="A0AA39FAC3"/>
<name>A0AA39FAC3_9HYME</name>
<evidence type="ECO:0000313" key="2">
    <source>
        <dbReference type="EMBL" id="KAK0165892.1"/>
    </source>
</evidence>
<feature type="region of interest" description="Disordered" evidence="1">
    <location>
        <begin position="1"/>
        <end position="41"/>
    </location>
</feature>
<organism evidence="2 3">
    <name type="scientific">Microctonus aethiopoides</name>
    <dbReference type="NCBI Taxonomy" id="144406"/>
    <lineage>
        <taxon>Eukaryota</taxon>
        <taxon>Metazoa</taxon>
        <taxon>Ecdysozoa</taxon>
        <taxon>Arthropoda</taxon>
        <taxon>Hexapoda</taxon>
        <taxon>Insecta</taxon>
        <taxon>Pterygota</taxon>
        <taxon>Neoptera</taxon>
        <taxon>Endopterygota</taxon>
        <taxon>Hymenoptera</taxon>
        <taxon>Apocrita</taxon>
        <taxon>Ichneumonoidea</taxon>
        <taxon>Braconidae</taxon>
        <taxon>Euphorinae</taxon>
        <taxon>Microctonus</taxon>
    </lineage>
</organism>
<proteinExistence type="predicted"/>
<gene>
    <name evidence="2" type="ORF">PV328_004371</name>
</gene>
<reference evidence="2" key="2">
    <citation type="submission" date="2023-03" db="EMBL/GenBank/DDBJ databases">
        <authorList>
            <person name="Inwood S.N."/>
            <person name="Skelly J.G."/>
            <person name="Guhlin J."/>
            <person name="Harrop T.W.R."/>
            <person name="Goldson S.G."/>
            <person name="Dearden P.K."/>
        </authorList>
    </citation>
    <scope>NUCLEOTIDE SEQUENCE</scope>
    <source>
        <strain evidence="2">Irish</strain>
        <tissue evidence="2">Whole body</tissue>
    </source>
</reference>
<evidence type="ECO:0000313" key="3">
    <source>
        <dbReference type="Proteomes" id="UP001168990"/>
    </source>
</evidence>
<accession>A0AA39FAC3</accession>
<protein>
    <submittedName>
        <fullName evidence="2">Uncharacterized protein</fullName>
    </submittedName>
</protein>
<keyword evidence="3" id="KW-1185">Reference proteome</keyword>
<comment type="caution">
    <text evidence="2">The sequence shown here is derived from an EMBL/GenBank/DDBJ whole genome shotgun (WGS) entry which is preliminary data.</text>
</comment>
<reference evidence="2" key="1">
    <citation type="journal article" date="2023" name="bioRxiv">
        <title>Scaffold-level genome assemblies of two parasitoid biocontrol wasps reveal the parthenogenesis mechanism and an associated novel virus.</title>
        <authorList>
            <person name="Inwood S."/>
            <person name="Skelly J."/>
            <person name="Guhlin J."/>
            <person name="Harrop T."/>
            <person name="Goldson S."/>
            <person name="Dearden P."/>
        </authorList>
    </citation>
    <scope>NUCLEOTIDE SEQUENCE</scope>
    <source>
        <strain evidence="2">Irish</strain>
        <tissue evidence="2">Whole body</tissue>
    </source>
</reference>
<dbReference type="EMBL" id="JAQQBS010001422">
    <property type="protein sequence ID" value="KAK0165892.1"/>
    <property type="molecule type" value="Genomic_DNA"/>
</dbReference>
<dbReference type="Proteomes" id="UP001168990">
    <property type="component" value="Unassembled WGS sequence"/>
</dbReference>
<evidence type="ECO:0000256" key="1">
    <source>
        <dbReference type="SAM" id="MobiDB-lite"/>
    </source>
</evidence>